<dbReference type="PROSITE" id="PS50119">
    <property type="entry name" value="ZF_BBOX"/>
    <property type="match status" value="1"/>
</dbReference>
<evidence type="ECO:0000259" key="11">
    <source>
        <dbReference type="PROSITE" id="PS50188"/>
    </source>
</evidence>
<dbReference type="SUPFAM" id="SSF57850">
    <property type="entry name" value="RING/U-box"/>
    <property type="match status" value="1"/>
</dbReference>
<reference evidence="12" key="3">
    <citation type="submission" date="2025-09" db="UniProtKB">
        <authorList>
            <consortium name="Ensembl"/>
        </authorList>
    </citation>
    <scope>IDENTIFICATION</scope>
</reference>
<proteinExistence type="predicted"/>
<dbReference type="Pfam" id="PF00622">
    <property type="entry name" value="SPRY"/>
    <property type="match status" value="1"/>
</dbReference>
<dbReference type="Ensembl" id="ENSECRT00000024548.1">
    <property type="protein sequence ID" value="ENSECRP00000024020.1"/>
    <property type="gene ID" value="ENSECRG00000016272.1"/>
</dbReference>
<evidence type="ECO:0000256" key="6">
    <source>
        <dbReference type="PROSITE-ProRule" id="PRU00024"/>
    </source>
</evidence>
<dbReference type="PANTHER" id="PTHR25465">
    <property type="entry name" value="B-BOX DOMAIN CONTAINING"/>
    <property type="match status" value="1"/>
</dbReference>
<dbReference type="Proteomes" id="UP000694620">
    <property type="component" value="Chromosome 12"/>
</dbReference>
<dbReference type="InterPro" id="IPR017907">
    <property type="entry name" value="Znf_RING_CS"/>
</dbReference>
<name>A0A8C4T0N7_ERPCA</name>
<feature type="domain" description="B30.2/SPRY" evidence="11">
    <location>
        <begin position="385"/>
        <end position="579"/>
    </location>
</feature>
<dbReference type="SUPFAM" id="SSF57845">
    <property type="entry name" value="B-box zinc-binding domain"/>
    <property type="match status" value="1"/>
</dbReference>
<dbReference type="GO" id="GO:0005737">
    <property type="term" value="C:cytoplasm"/>
    <property type="evidence" value="ECO:0007669"/>
    <property type="project" value="UniProtKB-ARBA"/>
</dbReference>
<feature type="coiled-coil region" evidence="7">
    <location>
        <begin position="265"/>
        <end position="295"/>
    </location>
</feature>
<dbReference type="GO" id="GO:0045087">
    <property type="term" value="P:innate immune response"/>
    <property type="evidence" value="ECO:0007669"/>
    <property type="project" value="UniProtKB-KW"/>
</dbReference>
<dbReference type="InterPro" id="IPR006574">
    <property type="entry name" value="PRY"/>
</dbReference>
<dbReference type="CDD" id="cd16040">
    <property type="entry name" value="SPRY_PRY_SNTX"/>
    <property type="match status" value="1"/>
</dbReference>
<feature type="domain" description="RING-type" evidence="9">
    <location>
        <begin position="15"/>
        <end position="55"/>
    </location>
</feature>
<dbReference type="Gene3D" id="4.10.830.40">
    <property type="match status" value="1"/>
</dbReference>
<dbReference type="InterPro" id="IPR001841">
    <property type="entry name" value="Znf_RING"/>
</dbReference>
<keyword evidence="7" id="KW-0175">Coiled coil</keyword>
<dbReference type="InterPro" id="IPR003879">
    <property type="entry name" value="Butyrophylin_SPRY"/>
</dbReference>
<dbReference type="OrthoDB" id="5951542at2759"/>
<keyword evidence="13" id="KW-1185">Reference proteome</keyword>
<keyword evidence="5" id="KW-0391">Immunity</keyword>
<dbReference type="InterPro" id="IPR000315">
    <property type="entry name" value="Znf_B-box"/>
</dbReference>
<dbReference type="Gene3D" id="3.30.40.10">
    <property type="entry name" value="Zinc/RING finger domain, C3HC4 (zinc finger)"/>
    <property type="match status" value="1"/>
</dbReference>
<dbReference type="InterPro" id="IPR058030">
    <property type="entry name" value="TRIM8/14/16/25/29/45/65_CC"/>
</dbReference>
<evidence type="ECO:0000259" key="10">
    <source>
        <dbReference type="PROSITE" id="PS50119"/>
    </source>
</evidence>
<gene>
    <name evidence="12" type="primary">LOC114661972</name>
</gene>
<dbReference type="PROSITE" id="PS50188">
    <property type="entry name" value="B302_SPRY"/>
    <property type="match status" value="1"/>
</dbReference>
<dbReference type="Pfam" id="PF00643">
    <property type="entry name" value="zf-B_box"/>
    <property type="match status" value="1"/>
</dbReference>
<feature type="region of interest" description="Disordered" evidence="8">
    <location>
        <begin position="356"/>
        <end position="382"/>
    </location>
</feature>
<reference evidence="12" key="1">
    <citation type="submission" date="2021-06" db="EMBL/GenBank/DDBJ databases">
        <authorList>
            <consortium name="Wellcome Sanger Institute Data Sharing"/>
        </authorList>
    </citation>
    <scope>NUCLEOTIDE SEQUENCE [LARGE SCALE GENOMIC DNA]</scope>
</reference>
<dbReference type="SMART" id="SM00589">
    <property type="entry name" value="PRY"/>
    <property type="match status" value="1"/>
</dbReference>
<keyword evidence="1" id="KW-0399">Innate immunity</keyword>
<feature type="domain" description="B box-type" evidence="10">
    <location>
        <begin position="145"/>
        <end position="185"/>
    </location>
</feature>
<evidence type="ECO:0000259" key="9">
    <source>
        <dbReference type="PROSITE" id="PS50089"/>
    </source>
</evidence>
<dbReference type="SMART" id="SM00449">
    <property type="entry name" value="SPRY"/>
    <property type="match status" value="1"/>
</dbReference>
<dbReference type="AlphaFoldDB" id="A0A8C4T0N7"/>
<accession>A0A8C4T0N7</accession>
<dbReference type="Pfam" id="PF15227">
    <property type="entry name" value="zf-C3HC4_4"/>
    <property type="match status" value="1"/>
</dbReference>
<dbReference type="PRINTS" id="PR01407">
    <property type="entry name" value="BUTYPHLNCDUF"/>
</dbReference>
<dbReference type="PROSITE" id="PS00518">
    <property type="entry name" value="ZF_RING_1"/>
    <property type="match status" value="1"/>
</dbReference>
<dbReference type="SMART" id="SM00336">
    <property type="entry name" value="BBOX"/>
    <property type="match status" value="1"/>
</dbReference>
<evidence type="ECO:0000256" key="3">
    <source>
        <dbReference type="ARBA" id="ARBA00022771"/>
    </source>
</evidence>
<dbReference type="GO" id="GO:0008270">
    <property type="term" value="F:zinc ion binding"/>
    <property type="evidence" value="ECO:0007669"/>
    <property type="project" value="UniProtKB-KW"/>
</dbReference>
<dbReference type="GeneID" id="114661972"/>
<dbReference type="Pfam" id="PF13765">
    <property type="entry name" value="PRY"/>
    <property type="match status" value="1"/>
</dbReference>
<dbReference type="InterPro" id="IPR051051">
    <property type="entry name" value="E3_ubiq-ligase_TRIM/RNF"/>
</dbReference>
<dbReference type="InterPro" id="IPR003877">
    <property type="entry name" value="SPRY_dom"/>
</dbReference>
<protein>
    <submittedName>
        <fullName evidence="12">Tripartite motif-containing protein 16-like</fullName>
    </submittedName>
</protein>
<dbReference type="InterPro" id="IPR043136">
    <property type="entry name" value="B30.2/SPRY_sf"/>
</dbReference>
<evidence type="ECO:0000256" key="5">
    <source>
        <dbReference type="ARBA" id="ARBA00022859"/>
    </source>
</evidence>
<dbReference type="GeneTree" id="ENSGT01150000286950"/>
<organism evidence="12 13">
    <name type="scientific">Erpetoichthys calabaricus</name>
    <name type="common">Rope fish</name>
    <name type="synonym">Calamoichthys calabaricus</name>
    <dbReference type="NCBI Taxonomy" id="27687"/>
    <lineage>
        <taxon>Eukaryota</taxon>
        <taxon>Metazoa</taxon>
        <taxon>Chordata</taxon>
        <taxon>Craniata</taxon>
        <taxon>Vertebrata</taxon>
        <taxon>Euteleostomi</taxon>
        <taxon>Actinopterygii</taxon>
        <taxon>Polypteriformes</taxon>
        <taxon>Polypteridae</taxon>
        <taxon>Erpetoichthys</taxon>
    </lineage>
</organism>
<dbReference type="Gene3D" id="3.30.160.60">
    <property type="entry name" value="Classic Zinc Finger"/>
    <property type="match status" value="1"/>
</dbReference>
<dbReference type="PANTHER" id="PTHR25465:SF14">
    <property type="entry name" value="E3 UBIQUITIN-PROTEIN LIGASE TRIM65"/>
    <property type="match status" value="1"/>
</dbReference>
<keyword evidence="4" id="KW-0862">Zinc</keyword>
<keyword evidence="2" id="KW-0479">Metal-binding</keyword>
<dbReference type="Pfam" id="PF25600">
    <property type="entry name" value="TRIM_CC"/>
    <property type="match status" value="1"/>
</dbReference>
<dbReference type="Gene3D" id="2.60.120.920">
    <property type="match status" value="1"/>
</dbReference>
<dbReference type="InterPro" id="IPR001870">
    <property type="entry name" value="B30.2/SPRY"/>
</dbReference>
<dbReference type="InterPro" id="IPR013083">
    <property type="entry name" value="Znf_RING/FYVE/PHD"/>
</dbReference>
<evidence type="ECO:0000256" key="8">
    <source>
        <dbReference type="SAM" id="MobiDB-lite"/>
    </source>
</evidence>
<evidence type="ECO:0000256" key="2">
    <source>
        <dbReference type="ARBA" id="ARBA00022723"/>
    </source>
</evidence>
<dbReference type="InterPro" id="IPR013320">
    <property type="entry name" value="ConA-like_dom_sf"/>
</dbReference>
<sequence length="580" mass="66366">MAEAMHISSPDLLTCSICLEVLNEPVCIPCGHNYCMFCINKYWETAERFSCPQCREIFPSKPKLSKNITVANIVEELKTSRHGNPTSQMGDELPEAECDLCTWKKLRAVKFCVSCKVYLCGPHIQNHKADGAQRRHKLVRPSRNRQNTMCLKHQKRLDVFCLTDQICVCQQCATTEHKKHVIMDLERARAEKQIQLGIALCQIRLETQDLSMKLKKMQENSDSVQFLAEREMGKCKDSFKELLEATEKTQMKVMDQIKEQKNTNVWKADRLMRQMKEELEEVNKREAKLTQLSEIHNHIQFLQSFPFLHISSQETKDFSITIDDNFSFENLRLEVSSMKERVDELSKWNFRRPTEKAPEAPISNVPSPIPSPRDALLPSPEAPISNVPAPKLSSRDALLPYACSLTLNPNTANKNLYLFKGNREVTCIKMRRTVPAHPARFDNVFQVLCSEGLFGSRFYWEVERCGEGAVIGVTYFGIDRKGKDASCIIGHNDKSWSLFCSDSSCAAYHNDQEVVLNVASSHRIGVYLDWPANCLSFYSISQQTSLLHRFRTNFTGPLYPAFSLYPDSHVRIVQVDSPFC</sequence>
<dbReference type="CDD" id="cd19769">
    <property type="entry name" value="Bbox2_TRIM16-like"/>
    <property type="match status" value="1"/>
</dbReference>
<dbReference type="PROSITE" id="PS50089">
    <property type="entry name" value="ZF_RING_2"/>
    <property type="match status" value="1"/>
</dbReference>
<evidence type="ECO:0000313" key="13">
    <source>
        <dbReference type="Proteomes" id="UP000694620"/>
    </source>
</evidence>
<dbReference type="SUPFAM" id="SSF49899">
    <property type="entry name" value="Concanavalin A-like lectins/glucanases"/>
    <property type="match status" value="1"/>
</dbReference>
<reference evidence="12" key="2">
    <citation type="submission" date="2025-08" db="UniProtKB">
        <authorList>
            <consortium name="Ensembl"/>
        </authorList>
    </citation>
    <scope>IDENTIFICATION</scope>
</reference>
<keyword evidence="3 6" id="KW-0863">Zinc-finger</keyword>
<dbReference type="SMART" id="SM00184">
    <property type="entry name" value="RING"/>
    <property type="match status" value="1"/>
</dbReference>
<evidence type="ECO:0000256" key="4">
    <source>
        <dbReference type="ARBA" id="ARBA00022833"/>
    </source>
</evidence>
<dbReference type="RefSeq" id="XP_028671077.1">
    <property type="nucleotide sequence ID" value="XM_028815244.2"/>
</dbReference>
<evidence type="ECO:0000256" key="7">
    <source>
        <dbReference type="SAM" id="Coils"/>
    </source>
</evidence>
<evidence type="ECO:0000256" key="1">
    <source>
        <dbReference type="ARBA" id="ARBA00022588"/>
    </source>
</evidence>
<evidence type="ECO:0000313" key="12">
    <source>
        <dbReference type="Ensembl" id="ENSECRP00000024020.1"/>
    </source>
</evidence>